<keyword evidence="2" id="KW-1185">Reference proteome</keyword>
<organism evidence="1 2">
    <name type="scientific">Nocardia kruczakiae</name>
    <dbReference type="NCBI Taxonomy" id="261477"/>
    <lineage>
        <taxon>Bacteria</taxon>
        <taxon>Bacillati</taxon>
        <taxon>Actinomycetota</taxon>
        <taxon>Actinomycetes</taxon>
        <taxon>Mycobacteriales</taxon>
        <taxon>Nocardiaceae</taxon>
        <taxon>Nocardia</taxon>
    </lineage>
</organism>
<comment type="caution">
    <text evidence="1">The sequence shown here is derived from an EMBL/GenBank/DDBJ whole genome shotgun (WGS) entry which is preliminary data.</text>
</comment>
<name>A0ABU1XSG0_9NOCA</name>
<evidence type="ECO:0000313" key="1">
    <source>
        <dbReference type="EMBL" id="MDR7172917.1"/>
    </source>
</evidence>
<dbReference type="EMBL" id="JAVDWW010000015">
    <property type="protein sequence ID" value="MDR7172917.1"/>
    <property type="molecule type" value="Genomic_DNA"/>
</dbReference>
<sequence length="102" mass="11705">MAISTRPHADNRAASYYGIDRSQPQWLVGRAAIESTHGQRVRELIGKRLTRSWLVRDQDDEWFADCPVVPDFEGEQVEINHQKFEVPPLIRRADYLVPAGTC</sequence>
<accession>A0ABU1XSG0</accession>
<proteinExistence type="predicted"/>
<reference evidence="1 2" key="1">
    <citation type="submission" date="2023-07" db="EMBL/GenBank/DDBJ databases">
        <title>Sorghum-associated microbial communities from plants grown in Nebraska, USA.</title>
        <authorList>
            <person name="Schachtman D."/>
        </authorList>
    </citation>
    <scope>NUCLEOTIDE SEQUENCE [LARGE SCALE GENOMIC DNA]</scope>
    <source>
        <strain evidence="1 2">4272</strain>
    </source>
</reference>
<dbReference type="RefSeq" id="WP_310408250.1">
    <property type="nucleotide sequence ID" value="NZ_JAVDWW010000015.1"/>
</dbReference>
<gene>
    <name evidence="1" type="ORF">J2W56_006683</name>
</gene>
<evidence type="ECO:0000313" key="2">
    <source>
        <dbReference type="Proteomes" id="UP001251217"/>
    </source>
</evidence>
<protein>
    <submittedName>
        <fullName evidence="1">Uncharacterized protein</fullName>
    </submittedName>
</protein>
<dbReference type="Proteomes" id="UP001251217">
    <property type="component" value="Unassembled WGS sequence"/>
</dbReference>